<sequence length="353" mass="39487">MSKQALLEALRDLEQREAPDTATAQIRQIEPEITALLDKGFTLRKIWTRLGEERLQLSFNGFKSAYYRARDAANAARNDSGPAKAQSTIRGAGTGEPYLSVGANLDRGFGRGDVSQTGDVDTRFEMKPSKTFPNDDSIQIADLPTEIARVRDTLRFPFDLRGSGMAFEAYMRRVNAWLEARTNRDDSGEAQQIETGLIADYPRGPEDVPDEEHRGYLFEAFQFLARAERAAKLGVCEEAWFFLSSARFCLGKADGHYAVAHARMTHSKRASKGGVTRVVKLYEKTRSECARLLKDLRPDTGWRTRDDAIKAVLPELEAPLKKQGNPFGDVYALVSTWLNRAGEIRDAYQNAAK</sequence>
<reference evidence="2 3" key="1">
    <citation type="submission" date="2018-06" db="EMBL/GenBank/DDBJ databases">
        <title>Draft genome sequence of Burkholderia reimsis strain BE51 isolated from a French agricultural soil.</title>
        <authorList>
            <person name="Esmaeel Q."/>
        </authorList>
    </citation>
    <scope>NUCLEOTIDE SEQUENCE [LARGE SCALE GENOMIC DNA]</scope>
    <source>
        <strain evidence="2 3">BE51</strain>
    </source>
</reference>
<dbReference type="RefSeq" id="WP_113046601.1">
    <property type="nucleotide sequence ID" value="NZ_QMFZ01000021.1"/>
</dbReference>
<dbReference type="EMBL" id="QMFZ01000021">
    <property type="protein sequence ID" value="RBB36979.1"/>
    <property type="molecule type" value="Genomic_DNA"/>
</dbReference>
<accession>A0A365QRB7</accession>
<protein>
    <submittedName>
        <fullName evidence="2">Uncharacterized protein</fullName>
    </submittedName>
</protein>
<evidence type="ECO:0000256" key="1">
    <source>
        <dbReference type="SAM" id="MobiDB-lite"/>
    </source>
</evidence>
<comment type="caution">
    <text evidence="2">The sequence shown here is derived from an EMBL/GenBank/DDBJ whole genome shotgun (WGS) entry which is preliminary data.</text>
</comment>
<keyword evidence="3" id="KW-1185">Reference proteome</keyword>
<evidence type="ECO:0000313" key="2">
    <source>
        <dbReference type="EMBL" id="RBB36979.1"/>
    </source>
</evidence>
<feature type="region of interest" description="Disordered" evidence="1">
    <location>
        <begin position="74"/>
        <end position="93"/>
    </location>
</feature>
<dbReference type="AlphaFoldDB" id="A0A365QRB7"/>
<proteinExistence type="predicted"/>
<organism evidence="2 3">
    <name type="scientific">Burkholderia reimsis</name>
    <dbReference type="NCBI Taxonomy" id="2234132"/>
    <lineage>
        <taxon>Bacteria</taxon>
        <taxon>Pseudomonadati</taxon>
        <taxon>Pseudomonadota</taxon>
        <taxon>Betaproteobacteria</taxon>
        <taxon>Burkholderiales</taxon>
        <taxon>Burkholderiaceae</taxon>
        <taxon>Burkholderia</taxon>
    </lineage>
</organism>
<gene>
    <name evidence="2" type="ORF">DPV79_23555</name>
</gene>
<dbReference type="Proteomes" id="UP000252458">
    <property type="component" value="Unassembled WGS sequence"/>
</dbReference>
<name>A0A365QRB7_9BURK</name>
<evidence type="ECO:0000313" key="3">
    <source>
        <dbReference type="Proteomes" id="UP000252458"/>
    </source>
</evidence>